<comment type="caution">
    <text evidence="6">The sequence shown here is derived from an EMBL/GenBank/DDBJ whole genome shotgun (WGS) entry which is preliminary data.</text>
</comment>
<dbReference type="Pfam" id="PF07804">
    <property type="entry name" value="HipA_C"/>
    <property type="match status" value="1"/>
</dbReference>
<gene>
    <name evidence="6" type="ORF">DY367_24715</name>
</gene>
<dbReference type="GO" id="GO:0004674">
    <property type="term" value="F:protein serine/threonine kinase activity"/>
    <property type="evidence" value="ECO:0007669"/>
    <property type="project" value="TreeGrafter"/>
</dbReference>
<accession>A0A424W793</accession>
<name>A0A424W793_ALCXX</name>
<comment type="similarity">
    <text evidence="1">Belongs to the HipA Ser/Thr kinase family.</text>
</comment>
<keyword evidence="3" id="KW-0418">Kinase</keyword>
<dbReference type="InterPro" id="IPR052028">
    <property type="entry name" value="HipA_Ser/Thr_kinase"/>
</dbReference>
<sequence>MRLDVYVLGQQVAKLYREADEYVLQYEPDTPDSSFVSLAMPVRQEAWRWPRDLHPFFRQNLPEGYLLGVIRELFGPLLDGTDLSLLAVIGAAGIGRVAVTVEGAAPGVDLSPLNIDELLTAEKSAALFEELVRRYARSAVSGVVPKFLAPEERLGAGKDAGKTTLRTAQHIIKGSDKATDFLGFNEHYTLKVLARLNVVPVVQTQMSADGRILVVDRFDVDTEGRPAYGVEDACNLLGLPPHEKYSPSTERALSATRAYIPSAIRRQQNLLFAWQTLANYVVRNSDCHAKNIAVYYSTLGDVRYTPVYDVVTTQAYPQFSSAPGLAVAGRKTWSPGKALSRFCTARLDISPRDYQDMVEQLCESAVEVGKEIIEAAKNEPRWKWIARQMVHAWNEGMCSLRSVQLERKYRGLEAAIENAGLGAPDVPASANAAIGRSEMIAPPARKRT</sequence>
<dbReference type="Proteomes" id="UP000285324">
    <property type="component" value="Unassembled WGS sequence"/>
</dbReference>
<dbReference type="InterPro" id="IPR017508">
    <property type="entry name" value="HipA_N1"/>
</dbReference>
<dbReference type="InterPro" id="IPR012893">
    <property type="entry name" value="HipA-like_C"/>
</dbReference>
<dbReference type="AlphaFoldDB" id="A0A424W793"/>
<dbReference type="EMBL" id="QVXO01000049">
    <property type="protein sequence ID" value="RPJ89048.1"/>
    <property type="molecule type" value="Genomic_DNA"/>
</dbReference>
<dbReference type="Pfam" id="PF13657">
    <property type="entry name" value="Couple_hipA"/>
    <property type="match status" value="1"/>
</dbReference>
<dbReference type="OrthoDB" id="9805913at2"/>
<organism evidence="6 7">
    <name type="scientific">Alcaligenes xylosoxydans xylosoxydans</name>
    <name type="common">Achromobacter xylosoxidans</name>
    <dbReference type="NCBI Taxonomy" id="85698"/>
    <lineage>
        <taxon>Bacteria</taxon>
        <taxon>Pseudomonadati</taxon>
        <taxon>Pseudomonadota</taxon>
        <taxon>Betaproteobacteria</taxon>
        <taxon>Burkholderiales</taxon>
        <taxon>Alcaligenaceae</taxon>
        <taxon>Achromobacter</taxon>
    </lineage>
</organism>
<evidence type="ECO:0000313" key="6">
    <source>
        <dbReference type="EMBL" id="RPJ89048.1"/>
    </source>
</evidence>
<evidence type="ECO:0000256" key="1">
    <source>
        <dbReference type="ARBA" id="ARBA00010164"/>
    </source>
</evidence>
<evidence type="ECO:0000259" key="4">
    <source>
        <dbReference type="Pfam" id="PF07804"/>
    </source>
</evidence>
<dbReference type="PANTHER" id="PTHR37419">
    <property type="entry name" value="SERINE/THREONINE-PROTEIN KINASE TOXIN HIPA"/>
    <property type="match status" value="1"/>
</dbReference>
<feature type="domain" description="HipA-like C-terminal" evidence="4">
    <location>
        <begin position="139"/>
        <end position="367"/>
    </location>
</feature>
<evidence type="ECO:0000259" key="5">
    <source>
        <dbReference type="Pfam" id="PF13657"/>
    </source>
</evidence>
<evidence type="ECO:0000313" key="7">
    <source>
        <dbReference type="Proteomes" id="UP000285324"/>
    </source>
</evidence>
<protein>
    <submittedName>
        <fullName evidence="6">Type II toxin-antitoxin system HipA family toxin</fullName>
    </submittedName>
</protein>
<dbReference type="GO" id="GO:0005829">
    <property type="term" value="C:cytosol"/>
    <property type="evidence" value="ECO:0007669"/>
    <property type="project" value="TreeGrafter"/>
</dbReference>
<dbReference type="RefSeq" id="WP_118933885.1">
    <property type="nucleotide sequence ID" value="NZ_CP061008.1"/>
</dbReference>
<reference evidence="6 7" key="1">
    <citation type="submission" date="2018-08" db="EMBL/GenBank/DDBJ databases">
        <title>Achromobacter xylosoxidans Genome sequencing and assembly.</title>
        <authorList>
            <person name="Wang R."/>
            <person name="Rensing C."/>
            <person name="Li Y."/>
        </authorList>
    </citation>
    <scope>NUCLEOTIDE SEQUENCE [LARGE SCALE GENOMIC DNA]</scope>
    <source>
        <strain evidence="6 7">GD003A</strain>
    </source>
</reference>
<feature type="domain" description="HipA N-terminal subdomain 1" evidence="5">
    <location>
        <begin position="3"/>
        <end position="99"/>
    </location>
</feature>
<dbReference type="PANTHER" id="PTHR37419:SF1">
    <property type="entry name" value="SERINE_THREONINE-PROTEIN KINASE TOXIN HIPA"/>
    <property type="match status" value="1"/>
</dbReference>
<proteinExistence type="inferred from homology"/>
<evidence type="ECO:0000256" key="2">
    <source>
        <dbReference type="ARBA" id="ARBA00022679"/>
    </source>
</evidence>
<keyword evidence="2" id="KW-0808">Transferase</keyword>
<evidence type="ECO:0000256" key="3">
    <source>
        <dbReference type="ARBA" id="ARBA00022777"/>
    </source>
</evidence>